<accession>A0ABW1LNL2</accession>
<organism evidence="1 2">
    <name type="scientific">Nocardioides hankookensis</name>
    <dbReference type="NCBI Taxonomy" id="443157"/>
    <lineage>
        <taxon>Bacteria</taxon>
        <taxon>Bacillati</taxon>
        <taxon>Actinomycetota</taxon>
        <taxon>Actinomycetes</taxon>
        <taxon>Propionibacteriales</taxon>
        <taxon>Nocardioidaceae</taxon>
        <taxon>Nocardioides</taxon>
    </lineage>
</organism>
<evidence type="ECO:0008006" key="3">
    <source>
        <dbReference type="Google" id="ProtNLM"/>
    </source>
</evidence>
<keyword evidence="2" id="KW-1185">Reference proteome</keyword>
<evidence type="ECO:0000313" key="2">
    <source>
        <dbReference type="Proteomes" id="UP001596135"/>
    </source>
</evidence>
<evidence type="ECO:0000313" key="1">
    <source>
        <dbReference type="EMBL" id="MFC6044752.1"/>
    </source>
</evidence>
<sequence length="160" mass="18706">MTRDEPPGPINWNVLDADQAEVEWRDLDRFVLWLKTSFGLSPSIVPPHWHRHDELIWELSALHLHFLACYDEVASPSAPIVWMREFAEARHRLREWVSVCGTRLDRDRPTRQTGWPGEKVEAPGVEVMIEDRTADFEEFVRADVLRRRRAQATVDQQLLG</sequence>
<reference evidence="2" key="1">
    <citation type="journal article" date="2019" name="Int. J. Syst. Evol. Microbiol.">
        <title>The Global Catalogue of Microorganisms (GCM) 10K type strain sequencing project: providing services to taxonomists for standard genome sequencing and annotation.</title>
        <authorList>
            <consortium name="The Broad Institute Genomics Platform"/>
            <consortium name="The Broad Institute Genome Sequencing Center for Infectious Disease"/>
            <person name="Wu L."/>
            <person name="Ma J."/>
        </authorList>
    </citation>
    <scope>NUCLEOTIDE SEQUENCE [LARGE SCALE GENOMIC DNA]</scope>
    <source>
        <strain evidence="2">CCUG 54522</strain>
    </source>
</reference>
<dbReference type="Proteomes" id="UP001596135">
    <property type="component" value="Unassembled WGS sequence"/>
</dbReference>
<dbReference type="RefSeq" id="WP_379156672.1">
    <property type="nucleotide sequence ID" value="NZ_JBHSRJ010000005.1"/>
</dbReference>
<proteinExistence type="predicted"/>
<name>A0ABW1LNL2_9ACTN</name>
<protein>
    <recommendedName>
        <fullName evidence="3">DUF4913 domain-containing protein</fullName>
    </recommendedName>
</protein>
<dbReference type="EMBL" id="JBHSRJ010000005">
    <property type="protein sequence ID" value="MFC6044752.1"/>
    <property type="molecule type" value="Genomic_DNA"/>
</dbReference>
<comment type="caution">
    <text evidence="1">The sequence shown here is derived from an EMBL/GenBank/DDBJ whole genome shotgun (WGS) entry which is preliminary data.</text>
</comment>
<gene>
    <name evidence="1" type="ORF">ACFPYL_16805</name>
</gene>